<evidence type="ECO:0000256" key="6">
    <source>
        <dbReference type="ARBA" id="ARBA00022989"/>
    </source>
</evidence>
<dbReference type="InterPro" id="IPR001903">
    <property type="entry name" value="Rhabdo_glycop_FD"/>
</dbReference>
<dbReference type="Proteomes" id="UP000830044">
    <property type="component" value="Segment"/>
</dbReference>
<evidence type="ECO:0000256" key="1">
    <source>
        <dbReference type="ARBA" id="ARBA00004563"/>
    </source>
</evidence>
<evidence type="ECO:0000256" key="3">
    <source>
        <dbReference type="ARBA" id="ARBA00022729"/>
    </source>
</evidence>
<keyword evidence="3" id="KW-0732">Signal</keyword>
<evidence type="ECO:0000259" key="10">
    <source>
        <dbReference type="Pfam" id="PF00974"/>
    </source>
</evidence>
<sequence length="521" mass="58454">MAGTLIAILLCVTGVYSTIEFVPSGHLNWTPENVKNLTCPSFLADESVRQYGKSIGVKTAPRSKDIPHDGYICVTSQWSVTCDFRWYGSKYISNDVIRVPTTESMCRESIQKVMKGIPVVPFMPTENCGWNNVLVEEKQFTTATKHTVKKDPFGMMYIDSEFSDGKCGKEVCDAPNHMGIWIANKDNNDACSDLEVSAIDAYPSTRTRDWDADSFILTLSQKPLRIADSCKLRLCGLNGYRFKNGEWYSLTTQIDSGMQKQLDKVPNCPSDIQVHVHDSHSEAARIESLGMELALQVLCIQELRRSQDTGKVSNFLLSFLAPIHSGYGRVHRINKGKLETALGFYNKVTLARKPKLSKIGSSGSKNIAYEDTVVMKEGSKTMSLFNGNTYEDGEIKWIKNSIRTNVITDLDKEDFIASYIDHPHADHLPSKFNYTMIHKTGYGESENVFSSIQHWAGGLWQSITSTLLMLVAIAFFIILFLWIIRTCCLTRHKTPTIVMRDHDTVPLTSGRDVNLFSGMSV</sequence>
<evidence type="ECO:0000256" key="9">
    <source>
        <dbReference type="SAM" id="Phobius"/>
    </source>
</evidence>
<keyword evidence="7 9" id="KW-0472">Membrane</keyword>
<evidence type="ECO:0000256" key="5">
    <source>
        <dbReference type="ARBA" id="ARBA00022879"/>
    </source>
</evidence>
<name>A0AAE6M2V7_9RHAB</name>
<dbReference type="GeneID" id="80538435"/>
<evidence type="ECO:0000256" key="8">
    <source>
        <dbReference type="ARBA" id="ARBA00023180"/>
    </source>
</evidence>
<protein>
    <submittedName>
        <fullName evidence="12">Glycoprotein</fullName>
    </submittedName>
</protein>
<keyword evidence="4" id="KW-0946">Virion</keyword>
<keyword evidence="13" id="KW-1185">Reference proteome</keyword>
<dbReference type="RefSeq" id="YP_010799978.1">
    <property type="nucleotide sequence ID" value="NC_076720.1"/>
</dbReference>
<dbReference type="Pfam" id="PF24833">
    <property type="entry name" value="Rhabdo_glycop_CD"/>
    <property type="match status" value="1"/>
</dbReference>
<keyword evidence="8" id="KW-0325">Glycoprotein</keyword>
<proteinExistence type="predicted"/>
<dbReference type="SUPFAM" id="SSF161008">
    <property type="entry name" value="Viral glycoprotein ectodomain-like"/>
    <property type="match status" value="1"/>
</dbReference>
<evidence type="ECO:0000313" key="13">
    <source>
        <dbReference type="Proteomes" id="UP000830044"/>
    </source>
</evidence>
<comment type="subcellular location">
    <subcellularLocation>
        <location evidence="1">Virion membrane</location>
        <topology evidence="1">Single-pass type I membrane protein</topology>
    </subcellularLocation>
</comment>
<evidence type="ECO:0000256" key="7">
    <source>
        <dbReference type="ARBA" id="ARBA00023136"/>
    </source>
</evidence>
<accession>A0AAE6M2V7</accession>
<evidence type="ECO:0000256" key="4">
    <source>
        <dbReference type="ARBA" id="ARBA00022844"/>
    </source>
</evidence>
<evidence type="ECO:0000259" key="11">
    <source>
        <dbReference type="Pfam" id="PF24833"/>
    </source>
</evidence>
<dbReference type="Pfam" id="PF00974">
    <property type="entry name" value="Rhabdo_glycop_FD"/>
    <property type="match status" value="1"/>
</dbReference>
<dbReference type="Gene3D" id="2.30.29.130">
    <property type="match status" value="1"/>
</dbReference>
<reference evidence="12" key="1">
    <citation type="submission" date="2019-06" db="EMBL/GenBank/DDBJ databases">
        <title>Characterization of a Novel Rhabdovirus Isolated from a Stranded Harbour Porpoise (Phocoena phocoena).</title>
        <authorList>
            <person name="Emelianchik A."/>
            <person name="Rodrigues T.C.S."/>
            <person name="Subramaniam K."/>
            <person name="Nielsen O."/>
            <person name="Burek-Huntington K.A."/>
            <person name="Rotstein D."/>
            <person name="Popov V.L."/>
            <person name="Stone D."/>
            <person name="Waltzek T.B."/>
        </authorList>
    </citation>
    <scope>NUCLEOTIDE SEQUENCE</scope>
    <source>
        <strain evidence="12">WVL17017A</strain>
    </source>
</reference>
<dbReference type="GO" id="GO:0019031">
    <property type="term" value="C:viral envelope"/>
    <property type="evidence" value="ECO:0007669"/>
    <property type="project" value="UniProtKB-KW"/>
</dbReference>
<keyword evidence="6 9" id="KW-1133">Transmembrane helix</keyword>
<dbReference type="GO" id="GO:0055036">
    <property type="term" value="C:virion membrane"/>
    <property type="evidence" value="ECO:0007669"/>
    <property type="project" value="UniProtKB-SubCell"/>
</dbReference>
<feature type="domain" description="Spike glycoprotein fusion" evidence="10">
    <location>
        <begin position="69"/>
        <end position="167"/>
    </location>
</feature>
<dbReference type="InterPro" id="IPR055447">
    <property type="entry name" value="Rhabdo_glycop_CD"/>
</dbReference>
<dbReference type="EMBL" id="MN103537">
    <property type="protein sequence ID" value="QDZ59980.1"/>
    <property type="molecule type" value="Viral_cRNA"/>
</dbReference>
<evidence type="ECO:0000256" key="2">
    <source>
        <dbReference type="ARBA" id="ARBA00022692"/>
    </source>
</evidence>
<evidence type="ECO:0000313" key="12">
    <source>
        <dbReference type="EMBL" id="QDZ59980.1"/>
    </source>
</evidence>
<organism evidence="12 13">
    <name type="scientific">Harbour porpoise rhabdovirus</name>
    <dbReference type="NCBI Taxonomy" id="2598784"/>
    <lineage>
        <taxon>Viruses</taxon>
        <taxon>Riboviria</taxon>
        <taxon>Orthornavirae</taxon>
        <taxon>Negarnaviricota</taxon>
        <taxon>Haploviricotina</taxon>
        <taxon>Monjiviricetes</taxon>
        <taxon>Mononegavirales</taxon>
        <taxon>Rhabdoviridae</taxon>
        <taxon>Alpharhabdovirinae</taxon>
        <taxon>Cetarhavirus</taxon>
        <taxon>Cetarhavirus phocoena</taxon>
    </lineage>
</organism>
<keyword evidence="5" id="KW-0261">Viral envelope protein</keyword>
<feature type="transmembrane region" description="Helical" evidence="9">
    <location>
        <begin position="459"/>
        <end position="484"/>
    </location>
</feature>
<keyword evidence="2 9" id="KW-0812">Transmembrane</keyword>
<dbReference type="KEGG" id="vg:80538435"/>
<feature type="domain" description="Spike glycoprotein G central" evidence="11">
    <location>
        <begin position="267"/>
        <end position="387"/>
    </location>
</feature>
<gene>
    <name evidence="12" type="primary">G</name>
</gene>